<feature type="transmembrane region" description="Helical" evidence="1">
    <location>
        <begin position="29"/>
        <end position="50"/>
    </location>
</feature>
<dbReference type="SUPFAM" id="SSF54523">
    <property type="entry name" value="Pili subunits"/>
    <property type="match status" value="1"/>
</dbReference>
<keyword evidence="1" id="KW-1133">Transmembrane helix</keyword>
<protein>
    <recommendedName>
        <fullName evidence="4">Type 4 secretion system PilS N-terminal domain-containing protein</fullName>
    </recommendedName>
</protein>
<dbReference type="Proteomes" id="UP000197468">
    <property type="component" value="Unassembled WGS sequence"/>
</dbReference>
<dbReference type="EMBL" id="NIOF01000002">
    <property type="protein sequence ID" value="OWQ92143.1"/>
    <property type="molecule type" value="Genomic_DNA"/>
</dbReference>
<dbReference type="OrthoDB" id="8685962at2"/>
<evidence type="ECO:0000256" key="1">
    <source>
        <dbReference type="SAM" id="Phobius"/>
    </source>
</evidence>
<dbReference type="AlphaFoldDB" id="A0A246JHZ7"/>
<organism evidence="2 3">
    <name type="scientific">Roseateles aquatilis</name>
    <dbReference type="NCBI Taxonomy" id="431061"/>
    <lineage>
        <taxon>Bacteria</taxon>
        <taxon>Pseudomonadati</taxon>
        <taxon>Pseudomonadota</taxon>
        <taxon>Betaproteobacteria</taxon>
        <taxon>Burkholderiales</taxon>
        <taxon>Sphaerotilaceae</taxon>
        <taxon>Roseateles</taxon>
    </lineage>
</organism>
<comment type="caution">
    <text evidence="2">The sequence shown here is derived from an EMBL/GenBank/DDBJ whole genome shotgun (WGS) entry which is preliminary data.</text>
</comment>
<sequence>MNVTPSASVSAPRIGRSFQRRPRQRGATLLELMIGLAVIIFIMVVVLIGMRSLNDQLDRSALLRYAPQIKMNIAGMREGLDLKQLTTPNAVALGAFPAEIVVGTGVDAIVKNPFGGKIFANGTTATIGRVDVGQGFALSFTEIPTSQCAGVVRGLAPMAQGIWVDDVATPASLAAAPANDAVVMDPASTIGIELVKLAKVCSPNDAKTVSVHALMKI</sequence>
<evidence type="ECO:0008006" key="4">
    <source>
        <dbReference type="Google" id="ProtNLM"/>
    </source>
</evidence>
<evidence type="ECO:0000313" key="2">
    <source>
        <dbReference type="EMBL" id="OWQ92143.1"/>
    </source>
</evidence>
<proteinExistence type="predicted"/>
<dbReference type="Gene3D" id="3.30.1690.10">
    <property type="entry name" value="TcpA-like pilin"/>
    <property type="match status" value="1"/>
</dbReference>
<keyword evidence="3" id="KW-1185">Reference proteome</keyword>
<evidence type="ECO:0000313" key="3">
    <source>
        <dbReference type="Proteomes" id="UP000197468"/>
    </source>
</evidence>
<keyword evidence="1" id="KW-0812">Transmembrane</keyword>
<gene>
    <name evidence="2" type="ORF">CDN99_07270</name>
</gene>
<reference evidence="2 3" key="1">
    <citation type="journal article" date="2008" name="Int. J. Syst. Evol. Microbiol.">
        <title>Description of Roseateles aquatilis sp. nov. and Roseateles terrae sp. nov., in the class Betaproteobacteria, and emended description of the genus Roseateles.</title>
        <authorList>
            <person name="Gomila M."/>
            <person name="Bowien B."/>
            <person name="Falsen E."/>
            <person name="Moore E.R."/>
            <person name="Lalucat J."/>
        </authorList>
    </citation>
    <scope>NUCLEOTIDE SEQUENCE [LARGE SCALE GENOMIC DNA]</scope>
    <source>
        <strain evidence="2 3">CCUG 48205</strain>
    </source>
</reference>
<dbReference type="InterPro" id="IPR045584">
    <property type="entry name" value="Pilin-like"/>
</dbReference>
<name>A0A246JHZ7_9BURK</name>
<accession>A0A246JHZ7</accession>
<dbReference type="RefSeq" id="WP_088384084.1">
    <property type="nucleotide sequence ID" value="NZ_NIOF01000002.1"/>
</dbReference>
<keyword evidence="1" id="KW-0472">Membrane</keyword>